<sequence>MSQIKDIKKVAVVGPECTGKSDLSAFLADHFNTVWVPEYARGYVSNLTRPYVEHDLLTIAHGQVRLEDEWMQDASKVLICDTNLYVIKVWSEFKFGHCDPEILKTIATRRYDLYLLTYVDIPWQEDPLREHPGERERLFNIYRNEMANQSVPFVEIRGEREVRRKTAVEAVQKLLQ</sequence>
<dbReference type="SUPFAM" id="SSF52540">
    <property type="entry name" value="P-loop containing nucleoside triphosphate hydrolases"/>
    <property type="match status" value="1"/>
</dbReference>
<organism evidence="2 3">
    <name type="scientific">Chryseosolibacter histidini</name>
    <dbReference type="NCBI Taxonomy" id="2782349"/>
    <lineage>
        <taxon>Bacteria</taxon>
        <taxon>Pseudomonadati</taxon>
        <taxon>Bacteroidota</taxon>
        <taxon>Cytophagia</taxon>
        <taxon>Cytophagales</taxon>
        <taxon>Chryseotaleaceae</taxon>
        <taxon>Chryseosolibacter</taxon>
    </lineage>
</organism>
<dbReference type="InterPro" id="IPR027417">
    <property type="entry name" value="P-loop_NTPase"/>
</dbReference>
<protein>
    <submittedName>
        <fullName evidence="2">AAA family ATPase</fullName>
    </submittedName>
</protein>
<dbReference type="Gene3D" id="3.40.50.300">
    <property type="entry name" value="P-loop containing nucleotide triphosphate hydrolases"/>
    <property type="match status" value="1"/>
</dbReference>
<proteinExistence type="predicted"/>
<dbReference type="Pfam" id="PF13521">
    <property type="entry name" value="AAA_28"/>
    <property type="match status" value="1"/>
</dbReference>
<comment type="caution">
    <text evidence="2">The sequence shown here is derived from an EMBL/GenBank/DDBJ whole genome shotgun (WGS) entry which is preliminary data.</text>
</comment>
<evidence type="ECO:0000259" key="1">
    <source>
        <dbReference type="Pfam" id="PF13521"/>
    </source>
</evidence>
<accession>A0AAP2DNW4</accession>
<reference evidence="2 3" key="1">
    <citation type="submission" date="2021-05" db="EMBL/GenBank/DDBJ databases">
        <title>A Polyphasic approach of four new species of the genus Ohtaekwangia: Ohtaekwangia histidinii sp. nov., Ohtaekwangia cretensis sp. nov., Ohtaekwangia indiensis sp. nov., Ohtaekwangia reichenbachii sp. nov. from diverse environment.</title>
        <authorList>
            <person name="Octaviana S."/>
        </authorList>
    </citation>
    <scope>NUCLEOTIDE SEQUENCE [LARGE SCALE GENOMIC DNA]</scope>
    <source>
        <strain evidence="2 3">PWU4</strain>
    </source>
</reference>
<evidence type="ECO:0000313" key="2">
    <source>
        <dbReference type="EMBL" id="MBT1699798.1"/>
    </source>
</evidence>
<evidence type="ECO:0000313" key="3">
    <source>
        <dbReference type="Proteomes" id="UP001319200"/>
    </source>
</evidence>
<feature type="domain" description="NadR/Ttd14 AAA" evidence="1">
    <location>
        <begin position="9"/>
        <end position="163"/>
    </location>
</feature>
<dbReference type="PANTHER" id="PTHR37512">
    <property type="entry name" value="TRIFUNCTIONAL NAD BIOSYNTHESIS/REGULATOR PROTEIN NADR"/>
    <property type="match status" value="1"/>
</dbReference>
<name>A0AAP2DNW4_9BACT</name>
<dbReference type="InterPro" id="IPR038727">
    <property type="entry name" value="NadR/Ttd14_AAA_dom"/>
</dbReference>
<dbReference type="PANTHER" id="PTHR37512:SF1">
    <property type="entry name" value="NADR_TTD14 AAA DOMAIN-CONTAINING PROTEIN"/>
    <property type="match status" value="1"/>
</dbReference>
<dbReference type="EMBL" id="JAHESF010000030">
    <property type="protein sequence ID" value="MBT1699798.1"/>
    <property type="molecule type" value="Genomic_DNA"/>
</dbReference>
<dbReference type="RefSeq" id="WP_254167979.1">
    <property type="nucleotide sequence ID" value="NZ_JAHESF010000030.1"/>
</dbReference>
<dbReference type="InterPro" id="IPR052735">
    <property type="entry name" value="NAD_biosynth-regulator"/>
</dbReference>
<gene>
    <name evidence="2" type="ORF">KK083_23120</name>
</gene>
<dbReference type="AlphaFoldDB" id="A0AAP2DNW4"/>
<dbReference type="Proteomes" id="UP001319200">
    <property type="component" value="Unassembled WGS sequence"/>
</dbReference>
<keyword evidence="3" id="KW-1185">Reference proteome</keyword>